<protein>
    <recommendedName>
        <fullName evidence="2">CAAX prenyl protease 2/Lysostaphin resistance protein A-like domain-containing protein</fullName>
    </recommendedName>
</protein>
<dbReference type="Proteomes" id="UP000680865">
    <property type="component" value="Unassembled WGS sequence"/>
</dbReference>
<evidence type="ECO:0000259" key="2">
    <source>
        <dbReference type="Pfam" id="PF02517"/>
    </source>
</evidence>
<dbReference type="EMBL" id="BOQP01000062">
    <property type="protein sequence ID" value="GIM84243.1"/>
    <property type="molecule type" value="Genomic_DNA"/>
</dbReference>
<dbReference type="InterPro" id="IPR003675">
    <property type="entry name" value="Rce1/LyrA-like_dom"/>
</dbReference>
<name>A0A919W1V0_9ACTN</name>
<organism evidence="3 4">
    <name type="scientific">Winogradskya consettensis</name>
    <dbReference type="NCBI Taxonomy" id="113560"/>
    <lineage>
        <taxon>Bacteria</taxon>
        <taxon>Bacillati</taxon>
        <taxon>Actinomycetota</taxon>
        <taxon>Actinomycetes</taxon>
        <taxon>Micromonosporales</taxon>
        <taxon>Micromonosporaceae</taxon>
        <taxon>Winogradskya</taxon>
    </lineage>
</organism>
<sequence>MDRGADGGALARLVRMLSAYPNKGRTLLAGLIIVVLGVAGGIGVYLVAALAALVAGRPENADGVPSFGPLADLAVAFLTVAAVLPATLLAQRWIQRRPAVRLRWGLLLRCLPVAAVPVVLLSAVDGMPDEKMVGLAGFAPAVLVALLVVPVQAAAEEYLMRGWLLQAVHQWVRSPWPPIALQAVVFAALHGWGTPWGFADLVVFGLVAGWLTVRTGGLEAAIALHVANNLISVLLAAAYGELGVDQTAADMPWQYAVADAPLLLGYAAVIVMLTGRRDCLTLLPA</sequence>
<feature type="domain" description="CAAX prenyl protease 2/Lysostaphin resistance protein A-like" evidence="2">
    <location>
        <begin position="141"/>
        <end position="231"/>
    </location>
</feature>
<evidence type="ECO:0000313" key="4">
    <source>
        <dbReference type="Proteomes" id="UP000680865"/>
    </source>
</evidence>
<keyword evidence="1" id="KW-1133">Transmembrane helix</keyword>
<keyword evidence="1" id="KW-0812">Transmembrane</keyword>
<keyword evidence="4" id="KW-1185">Reference proteome</keyword>
<dbReference type="AlphaFoldDB" id="A0A919W1V0"/>
<accession>A0A919W1V0</accession>
<feature type="transmembrane region" description="Helical" evidence="1">
    <location>
        <begin position="26"/>
        <end position="53"/>
    </location>
</feature>
<comment type="caution">
    <text evidence="3">The sequence shown here is derived from an EMBL/GenBank/DDBJ whole genome shotgun (WGS) entry which is preliminary data.</text>
</comment>
<feature type="transmembrane region" description="Helical" evidence="1">
    <location>
        <begin position="195"/>
        <end position="213"/>
    </location>
</feature>
<feature type="transmembrane region" description="Helical" evidence="1">
    <location>
        <begin position="252"/>
        <end position="273"/>
    </location>
</feature>
<reference evidence="3" key="1">
    <citation type="submission" date="2021-03" db="EMBL/GenBank/DDBJ databases">
        <title>Whole genome shotgun sequence of Actinoplanes consettensis NBRC 14913.</title>
        <authorList>
            <person name="Komaki H."/>
            <person name="Tamura T."/>
        </authorList>
    </citation>
    <scope>NUCLEOTIDE SEQUENCE</scope>
    <source>
        <strain evidence="3">NBRC 14913</strain>
    </source>
</reference>
<feature type="transmembrane region" description="Helical" evidence="1">
    <location>
        <begin position="73"/>
        <end position="94"/>
    </location>
</feature>
<dbReference type="GO" id="GO:0080120">
    <property type="term" value="P:CAAX-box protein maturation"/>
    <property type="evidence" value="ECO:0007669"/>
    <property type="project" value="UniProtKB-ARBA"/>
</dbReference>
<dbReference type="Pfam" id="PF02517">
    <property type="entry name" value="Rce1-like"/>
    <property type="match status" value="1"/>
</dbReference>
<proteinExistence type="predicted"/>
<feature type="transmembrane region" description="Helical" evidence="1">
    <location>
        <begin position="220"/>
        <end position="240"/>
    </location>
</feature>
<evidence type="ECO:0000256" key="1">
    <source>
        <dbReference type="SAM" id="Phobius"/>
    </source>
</evidence>
<gene>
    <name evidence="3" type="ORF">Aco04nite_90510</name>
</gene>
<evidence type="ECO:0000313" key="3">
    <source>
        <dbReference type="EMBL" id="GIM84243.1"/>
    </source>
</evidence>
<dbReference type="GO" id="GO:0004175">
    <property type="term" value="F:endopeptidase activity"/>
    <property type="evidence" value="ECO:0007669"/>
    <property type="project" value="UniProtKB-ARBA"/>
</dbReference>
<dbReference type="PANTHER" id="PTHR36435">
    <property type="entry name" value="SLR1288 PROTEIN"/>
    <property type="match status" value="1"/>
</dbReference>
<feature type="transmembrane region" description="Helical" evidence="1">
    <location>
        <begin position="136"/>
        <end position="159"/>
    </location>
</feature>
<dbReference type="InterPro" id="IPR052710">
    <property type="entry name" value="CAAX_protease"/>
</dbReference>
<dbReference type="PANTHER" id="PTHR36435:SF1">
    <property type="entry name" value="CAAX AMINO TERMINAL PROTEASE FAMILY PROTEIN"/>
    <property type="match status" value="1"/>
</dbReference>
<keyword evidence="1" id="KW-0472">Membrane</keyword>